<protein>
    <submittedName>
        <fullName evidence="1">Uncharacterized protein</fullName>
    </submittedName>
</protein>
<dbReference type="Proteomes" id="UP000008782">
    <property type="component" value="Unassembled WGS sequence"/>
</dbReference>
<evidence type="ECO:0000313" key="2">
    <source>
        <dbReference type="Proteomes" id="UP000008782"/>
    </source>
</evidence>
<dbReference type="RefSeq" id="XP_008088904.1">
    <property type="nucleotide sequence ID" value="XM_008090713.1"/>
</dbReference>
<keyword evidence="2" id="KW-1185">Reference proteome</keyword>
<dbReference type="AlphaFoldDB" id="E3Q2Q5"/>
<dbReference type="HOGENOM" id="CLU_178661_1_0_1"/>
<accession>E3Q2Q5</accession>
<organism evidence="2">
    <name type="scientific">Colletotrichum graminicola (strain M1.001 / M2 / FGSC 10212)</name>
    <name type="common">Maize anthracnose fungus</name>
    <name type="synonym">Glomerella graminicola</name>
    <dbReference type="NCBI Taxonomy" id="645133"/>
    <lineage>
        <taxon>Eukaryota</taxon>
        <taxon>Fungi</taxon>
        <taxon>Dikarya</taxon>
        <taxon>Ascomycota</taxon>
        <taxon>Pezizomycotina</taxon>
        <taxon>Sordariomycetes</taxon>
        <taxon>Hypocreomycetidae</taxon>
        <taxon>Glomerellales</taxon>
        <taxon>Glomerellaceae</taxon>
        <taxon>Colletotrichum</taxon>
        <taxon>Colletotrichum graminicola species complex</taxon>
    </lineage>
</organism>
<proteinExistence type="predicted"/>
<dbReference type="OrthoDB" id="4847853at2759"/>
<sequence>MSAQKIQYNQMPSEPAPAVLPEQKLSAEQPPTPLCIKALCCGLCAGLCCYECLECCCCCC</sequence>
<dbReference type="GeneID" id="24405393"/>
<reference evidence="2" key="1">
    <citation type="journal article" date="2012" name="Nat. Genet.">
        <title>Lifestyle transitions in plant pathogenic Colletotrichum fungi deciphered by genome and transcriptome analyses.</title>
        <authorList>
            <person name="O'Connell R.J."/>
            <person name="Thon M.R."/>
            <person name="Hacquard S."/>
            <person name="Amyotte S.G."/>
            <person name="Kleemann J."/>
            <person name="Torres M.F."/>
            <person name="Damm U."/>
            <person name="Buiate E.A."/>
            <person name="Epstein L."/>
            <person name="Alkan N."/>
            <person name="Altmueller J."/>
            <person name="Alvarado-Balderrama L."/>
            <person name="Bauser C.A."/>
            <person name="Becker C."/>
            <person name="Birren B.W."/>
            <person name="Chen Z."/>
            <person name="Choi J."/>
            <person name="Crouch J.A."/>
            <person name="Duvick J.P."/>
            <person name="Farman M.A."/>
            <person name="Gan P."/>
            <person name="Heiman D."/>
            <person name="Henrissat B."/>
            <person name="Howard R.J."/>
            <person name="Kabbage M."/>
            <person name="Koch C."/>
            <person name="Kracher B."/>
            <person name="Kubo Y."/>
            <person name="Law A.D."/>
            <person name="Lebrun M.-H."/>
            <person name="Lee Y.-H."/>
            <person name="Miyara I."/>
            <person name="Moore N."/>
            <person name="Neumann U."/>
            <person name="Nordstroem K."/>
            <person name="Panaccione D.G."/>
            <person name="Panstruga R."/>
            <person name="Place M."/>
            <person name="Proctor R.H."/>
            <person name="Prusky D."/>
            <person name="Rech G."/>
            <person name="Reinhardt R."/>
            <person name="Rollins J.A."/>
            <person name="Rounsley S."/>
            <person name="Schardl C.L."/>
            <person name="Schwartz D.C."/>
            <person name="Shenoy N."/>
            <person name="Shirasu K."/>
            <person name="Sikhakolli U.R."/>
            <person name="Stueber K."/>
            <person name="Sukno S.A."/>
            <person name="Sweigard J.A."/>
            <person name="Takano Y."/>
            <person name="Takahara H."/>
            <person name="Trail F."/>
            <person name="van der Does H.C."/>
            <person name="Voll L.M."/>
            <person name="Will I."/>
            <person name="Young S."/>
            <person name="Zeng Q."/>
            <person name="Zhang J."/>
            <person name="Zhou S."/>
            <person name="Dickman M.B."/>
            <person name="Schulze-Lefert P."/>
            <person name="Ver Loren van Themaat E."/>
            <person name="Ma L.-J."/>
            <person name="Vaillancourt L.J."/>
        </authorList>
    </citation>
    <scope>NUCLEOTIDE SEQUENCE [LARGE SCALE GENOMIC DNA]</scope>
    <source>
        <strain evidence="2">M1.001 / M2 / FGSC 10212</strain>
    </source>
</reference>
<dbReference type="eggNOG" id="ENOG502RNUT">
    <property type="taxonomic scope" value="Eukaryota"/>
</dbReference>
<dbReference type="EMBL" id="GG697331">
    <property type="protein sequence ID" value="EFQ24884.1"/>
    <property type="molecule type" value="Genomic_DNA"/>
</dbReference>
<dbReference type="VEuPathDB" id="FungiDB:GLRG_00028"/>
<name>E3Q2Q5_COLGM</name>
<gene>
    <name evidence="1" type="ORF">GLRG_00028</name>
</gene>
<evidence type="ECO:0000313" key="1">
    <source>
        <dbReference type="EMBL" id="EFQ24884.1"/>
    </source>
</evidence>